<dbReference type="InterPro" id="IPR022645">
    <property type="entry name" value="SecD/SecF_bac"/>
</dbReference>
<accession>A0A4R5BQW2</accession>
<evidence type="ECO:0000313" key="13">
    <source>
        <dbReference type="Proteomes" id="UP000295578"/>
    </source>
</evidence>
<reference evidence="12 13" key="1">
    <citation type="submission" date="2019-03" db="EMBL/GenBank/DDBJ databases">
        <title>Draft genome sequences of novel Actinobacteria.</title>
        <authorList>
            <person name="Sahin N."/>
            <person name="Ay H."/>
            <person name="Saygin H."/>
        </authorList>
    </citation>
    <scope>NUCLEOTIDE SEQUENCE [LARGE SCALE GENOMIC DNA]</scope>
    <source>
        <strain evidence="12 13">DSM 45941</strain>
    </source>
</reference>
<feature type="transmembrane region" description="Helical" evidence="9">
    <location>
        <begin position="25"/>
        <end position="46"/>
    </location>
</feature>
<dbReference type="InterPro" id="IPR005665">
    <property type="entry name" value="SecF_bac"/>
</dbReference>
<comment type="caution">
    <text evidence="12">The sequence shown here is derived from an EMBL/GenBank/DDBJ whole genome shotgun (WGS) entry which is preliminary data.</text>
</comment>
<name>A0A4R5BQW2_9ACTN</name>
<feature type="transmembrane region" description="Helical" evidence="9">
    <location>
        <begin position="138"/>
        <end position="155"/>
    </location>
</feature>
<gene>
    <name evidence="9 12" type="primary">secF</name>
    <name evidence="12" type="ORF">E1293_09770</name>
</gene>
<evidence type="ECO:0000256" key="2">
    <source>
        <dbReference type="ARBA" id="ARBA00022448"/>
    </source>
</evidence>
<sequence>MGTRAVVSRIYRGEISADIVGRPKIWYTISGLLLAFSIAGLLVQGLNFGVEFKGGSVFTFKAPNASIEQVRSAATDGGVHQVIVQKAGGDWRVTTESLPSADVTKVKSSIAGELSVSADKVSTQVVGASWGGQIQKKAWQALAVFMILIIAYLSVAFEWRMAVAAVVALVHDLVITAGVYAWSGFEVTPATLLGFLTILGYSLYDAVVVFDMIKEVTKPLGPTSKTTYSEAANQALSSTLVRSLNTSLVAILPVGAILFIGTTLFGAGTLKDLSLALFVGMIVGTYSSICVATPLLVQFKEREPKYRQIRENIARREHSAKRQSKTAKVTAGAGASGDDRPGDARSREEPDDDVPDVRNTVTVRKVMQTGSRQQPKRGSRQQRRGGK</sequence>
<feature type="transmembrane region" description="Helical" evidence="9">
    <location>
        <begin position="189"/>
        <end position="210"/>
    </location>
</feature>
<feature type="region of interest" description="Disordered" evidence="10">
    <location>
        <begin position="313"/>
        <end position="387"/>
    </location>
</feature>
<feature type="domain" description="Protein export membrane protein SecD/SecF C-terminal" evidence="11">
    <location>
        <begin position="114"/>
        <end position="301"/>
    </location>
</feature>
<evidence type="ECO:0000256" key="1">
    <source>
        <dbReference type="ARBA" id="ARBA00004651"/>
    </source>
</evidence>
<comment type="subcellular location">
    <subcellularLocation>
        <location evidence="1 9">Cell membrane</location>
        <topology evidence="1 9">Multi-pass membrane protein</topology>
    </subcellularLocation>
</comment>
<evidence type="ECO:0000256" key="9">
    <source>
        <dbReference type="HAMAP-Rule" id="MF_01464"/>
    </source>
</evidence>
<dbReference type="GO" id="GO:0006605">
    <property type="term" value="P:protein targeting"/>
    <property type="evidence" value="ECO:0007669"/>
    <property type="project" value="UniProtKB-UniRule"/>
</dbReference>
<dbReference type="InterPro" id="IPR048634">
    <property type="entry name" value="SecD_SecF_C"/>
</dbReference>
<keyword evidence="7 9" id="KW-0811">Translocation</keyword>
<evidence type="ECO:0000256" key="5">
    <source>
        <dbReference type="ARBA" id="ARBA00022927"/>
    </source>
</evidence>
<feature type="transmembrane region" description="Helical" evidence="9">
    <location>
        <begin position="162"/>
        <end position="183"/>
    </location>
</feature>
<dbReference type="Pfam" id="PF07549">
    <property type="entry name" value="Sec_GG"/>
    <property type="match status" value="1"/>
</dbReference>
<organism evidence="12 13">
    <name type="scientific">Actinomadura darangshiensis</name>
    <dbReference type="NCBI Taxonomy" id="705336"/>
    <lineage>
        <taxon>Bacteria</taxon>
        <taxon>Bacillati</taxon>
        <taxon>Actinomycetota</taxon>
        <taxon>Actinomycetes</taxon>
        <taxon>Streptosporangiales</taxon>
        <taxon>Thermomonosporaceae</taxon>
        <taxon>Actinomadura</taxon>
    </lineage>
</organism>
<comment type="function">
    <text evidence="9">Part of the Sec protein translocase complex. Interacts with the SecYEG preprotein conducting channel. SecDF uses the proton motive force (PMF) to complete protein translocation after the ATP-dependent function of SecA.</text>
</comment>
<dbReference type="PANTHER" id="PTHR30081:SF8">
    <property type="entry name" value="PROTEIN TRANSLOCASE SUBUNIT SECF"/>
    <property type="match status" value="1"/>
</dbReference>
<evidence type="ECO:0000256" key="10">
    <source>
        <dbReference type="SAM" id="MobiDB-lite"/>
    </source>
</evidence>
<dbReference type="GO" id="GO:0065002">
    <property type="term" value="P:intracellular protein transmembrane transport"/>
    <property type="evidence" value="ECO:0007669"/>
    <property type="project" value="UniProtKB-UniRule"/>
</dbReference>
<keyword evidence="6 9" id="KW-1133">Transmembrane helix</keyword>
<evidence type="ECO:0000256" key="4">
    <source>
        <dbReference type="ARBA" id="ARBA00022692"/>
    </source>
</evidence>
<keyword evidence="2 9" id="KW-0813">Transport</keyword>
<dbReference type="GO" id="GO:0015450">
    <property type="term" value="F:protein-transporting ATPase activity"/>
    <property type="evidence" value="ECO:0007669"/>
    <property type="project" value="InterPro"/>
</dbReference>
<dbReference type="InterPro" id="IPR022646">
    <property type="entry name" value="SecD/SecF_CS"/>
</dbReference>
<feature type="transmembrane region" description="Helical" evidence="9">
    <location>
        <begin position="248"/>
        <end position="267"/>
    </location>
</feature>
<protein>
    <recommendedName>
        <fullName evidence="9">Protein-export membrane protein SecF</fullName>
    </recommendedName>
</protein>
<comment type="subunit">
    <text evidence="9">Forms a complex with SecD. Part of the essential Sec protein translocation apparatus which comprises SecA, SecYEG and auxiliary proteins SecDF. Other proteins may also be involved.</text>
</comment>
<dbReference type="HAMAP" id="MF_01464_B">
    <property type="entry name" value="SecF_B"/>
    <property type="match status" value="1"/>
</dbReference>
<dbReference type="InterPro" id="IPR055344">
    <property type="entry name" value="SecD_SecF_C_bact"/>
</dbReference>
<keyword evidence="13" id="KW-1185">Reference proteome</keyword>
<dbReference type="SUPFAM" id="SSF82866">
    <property type="entry name" value="Multidrug efflux transporter AcrB transmembrane domain"/>
    <property type="match status" value="1"/>
</dbReference>
<dbReference type="InterPro" id="IPR022813">
    <property type="entry name" value="SecD/SecF_arch_bac"/>
</dbReference>
<proteinExistence type="inferred from homology"/>
<evidence type="ECO:0000256" key="6">
    <source>
        <dbReference type="ARBA" id="ARBA00022989"/>
    </source>
</evidence>
<dbReference type="RefSeq" id="WP_132196108.1">
    <property type="nucleotide sequence ID" value="NZ_SMKY01000030.1"/>
</dbReference>
<dbReference type="PANTHER" id="PTHR30081">
    <property type="entry name" value="PROTEIN-EXPORT MEMBRANE PROTEIN SEC"/>
    <property type="match status" value="1"/>
</dbReference>
<evidence type="ECO:0000256" key="8">
    <source>
        <dbReference type="ARBA" id="ARBA00023136"/>
    </source>
</evidence>
<keyword evidence="3 9" id="KW-1003">Cell membrane</keyword>
<dbReference type="Gene3D" id="1.20.1640.10">
    <property type="entry name" value="Multidrug efflux transporter AcrB transmembrane domain"/>
    <property type="match status" value="1"/>
</dbReference>
<evidence type="ECO:0000256" key="3">
    <source>
        <dbReference type="ARBA" id="ARBA00022475"/>
    </source>
</evidence>
<dbReference type="NCBIfam" id="TIGR00916">
    <property type="entry name" value="2A0604s01"/>
    <property type="match status" value="1"/>
</dbReference>
<keyword evidence="8 9" id="KW-0472">Membrane</keyword>
<dbReference type="OrthoDB" id="9774769at2"/>
<dbReference type="PRINTS" id="PR01755">
    <property type="entry name" value="SECFTRNLCASE"/>
</dbReference>
<dbReference type="GO" id="GO:0043952">
    <property type="term" value="P:protein transport by the Sec complex"/>
    <property type="evidence" value="ECO:0007669"/>
    <property type="project" value="UniProtKB-UniRule"/>
</dbReference>
<keyword evidence="5 9" id="KW-0653">Protein transport</keyword>
<evidence type="ECO:0000259" key="11">
    <source>
        <dbReference type="Pfam" id="PF02355"/>
    </source>
</evidence>
<dbReference type="NCBIfam" id="TIGR00966">
    <property type="entry name" value="transloc_SecF"/>
    <property type="match status" value="1"/>
</dbReference>
<evidence type="ECO:0000256" key="7">
    <source>
        <dbReference type="ARBA" id="ARBA00023010"/>
    </source>
</evidence>
<evidence type="ECO:0000313" key="12">
    <source>
        <dbReference type="EMBL" id="TDD86354.1"/>
    </source>
</evidence>
<dbReference type="Pfam" id="PF02355">
    <property type="entry name" value="SecD_SecF_C"/>
    <property type="match status" value="1"/>
</dbReference>
<keyword evidence="4 9" id="KW-0812">Transmembrane</keyword>
<comment type="similarity">
    <text evidence="9">Belongs to the SecD/SecF family. SecF subfamily.</text>
</comment>
<dbReference type="Proteomes" id="UP000295578">
    <property type="component" value="Unassembled WGS sequence"/>
</dbReference>
<dbReference type="GO" id="GO:0005886">
    <property type="term" value="C:plasma membrane"/>
    <property type="evidence" value="ECO:0007669"/>
    <property type="project" value="UniProtKB-SubCell"/>
</dbReference>
<feature type="compositionally biased region" description="Basic residues" evidence="10">
    <location>
        <begin position="374"/>
        <end position="387"/>
    </location>
</feature>
<dbReference type="EMBL" id="SMKY01000030">
    <property type="protein sequence ID" value="TDD86354.1"/>
    <property type="molecule type" value="Genomic_DNA"/>
</dbReference>
<feature type="transmembrane region" description="Helical" evidence="9">
    <location>
        <begin position="273"/>
        <end position="297"/>
    </location>
</feature>
<dbReference type="AlphaFoldDB" id="A0A4R5BQW2"/>
<feature type="compositionally biased region" description="Basic and acidic residues" evidence="10">
    <location>
        <begin position="337"/>
        <end position="348"/>
    </location>
</feature>